<dbReference type="Gene3D" id="3.40.30.10">
    <property type="entry name" value="Glutaredoxin"/>
    <property type="match status" value="1"/>
</dbReference>
<proteinExistence type="inferred from homology"/>
<reference evidence="4 5" key="1">
    <citation type="submission" date="2021-03" db="EMBL/GenBank/DDBJ databases">
        <title>Genomic Encyclopedia of Type Strains, Phase III (KMG-III): the genomes of soil and plant-associated and newly described type strains.</title>
        <authorList>
            <person name="Whitman W."/>
        </authorList>
    </citation>
    <scope>NUCLEOTIDE SEQUENCE [LARGE SCALE GENOMIC DNA]</scope>
    <source>
        <strain evidence="4 5">IMMIB AFH-6</strain>
    </source>
</reference>
<comment type="similarity">
    <text evidence="1">Belongs to the GST superfamily.</text>
</comment>
<dbReference type="InterPro" id="IPR036282">
    <property type="entry name" value="Glutathione-S-Trfase_C_sf"/>
</dbReference>
<evidence type="ECO:0000259" key="2">
    <source>
        <dbReference type="PROSITE" id="PS50404"/>
    </source>
</evidence>
<dbReference type="GO" id="GO:0004364">
    <property type="term" value="F:glutathione transferase activity"/>
    <property type="evidence" value="ECO:0007669"/>
    <property type="project" value="UniProtKB-EC"/>
</dbReference>
<keyword evidence="5" id="KW-1185">Reference proteome</keyword>
<evidence type="ECO:0000313" key="4">
    <source>
        <dbReference type="EMBL" id="MBP2290527.1"/>
    </source>
</evidence>
<evidence type="ECO:0000256" key="1">
    <source>
        <dbReference type="RuleBase" id="RU003494"/>
    </source>
</evidence>
<dbReference type="SUPFAM" id="SSF47616">
    <property type="entry name" value="GST C-terminal domain-like"/>
    <property type="match status" value="1"/>
</dbReference>
<dbReference type="RefSeq" id="WP_209762705.1">
    <property type="nucleotide sequence ID" value="NZ_JAGINP010000001.1"/>
</dbReference>
<dbReference type="InterPro" id="IPR036249">
    <property type="entry name" value="Thioredoxin-like_sf"/>
</dbReference>
<dbReference type="Proteomes" id="UP000781958">
    <property type="component" value="Unassembled WGS sequence"/>
</dbReference>
<accession>A0ABS4SF06</accession>
<dbReference type="InterPro" id="IPR004046">
    <property type="entry name" value="GST_C"/>
</dbReference>
<dbReference type="SFLD" id="SFLDG00358">
    <property type="entry name" value="Main_(cytGST)"/>
    <property type="match status" value="1"/>
</dbReference>
<dbReference type="SUPFAM" id="SSF52833">
    <property type="entry name" value="Thioredoxin-like"/>
    <property type="match status" value="1"/>
</dbReference>
<dbReference type="InterPro" id="IPR010987">
    <property type="entry name" value="Glutathione-S-Trfase_C-like"/>
</dbReference>
<feature type="domain" description="GST C-terminal" evidence="3">
    <location>
        <begin position="87"/>
        <end position="206"/>
    </location>
</feature>
<evidence type="ECO:0000259" key="3">
    <source>
        <dbReference type="PROSITE" id="PS50405"/>
    </source>
</evidence>
<name>A0ABS4SF06_9PROT</name>
<dbReference type="InterPro" id="IPR040079">
    <property type="entry name" value="Glutathione_S-Trfase"/>
</dbReference>
<dbReference type="Pfam" id="PF00043">
    <property type="entry name" value="GST_C"/>
    <property type="match status" value="1"/>
</dbReference>
<feature type="domain" description="GST N-terminal" evidence="2">
    <location>
        <begin position="3"/>
        <end position="84"/>
    </location>
</feature>
<comment type="caution">
    <text evidence="4">The sequence shown here is derived from an EMBL/GenBank/DDBJ whole genome shotgun (WGS) entry which is preliminary data.</text>
</comment>
<dbReference type="PROSITE" id="PS50405">
    <property type="entry name" value="GST_CTER"/>
    <property type="match status" value="1"/>
</dbReference>
<dbReference type="PANTHER" id="PTHR44051:SF8">
    <property type="entry name" value="GLUTATHIONE S-TRANSFERASE GSTA"/>
    <property type="match status" value="1"/>
</dbReference>
<dbReference type="EC" id="2.5.1.18" evidence="4"/>
<dbReference type="Pfam" id="PF02798">
    <property type="entry name" value="GST_N"/>
    <property type="match status" value="1"/>
</dbReference>
<evidence type="ECO:0000313" key="5">
    <source>
        <dbReference type="Proteomes" id="UP000781958"/>
    </source>
</evidence>
<dbReference type="InterPro" id="IPR004045">
    <property type="entry name" value="Glutathione_S-Trfase_N"/>
</dbReference>
<dbReference type="EMBL" id="JAGINP010000001">
    <property type="protein sequence ID" value="MBP2290527.1"/>
    <property type="molecule type" value="Genomic_DNA"/>
</dbReference>
<dbReference type="Gene3D" id="1.20.1050.10">
    <property type="match status" value="1"/>
</dbReference>
<dbReference type="PROSITE" id="PS50404">
    <property type="entry name" value="GST_NTER"/>
    <property type="match status" value="1"/>
</dbReference>
<organism evidence="4 5">
    <name type="scientific">Azospirillum rugosum</name>
    <dbReference type="NCBI Taxonomy" id="416170"/>
    <lineage>
        <taxon>Bacteria</taxon>
        <taxon>Pseudomonadati</taxon>
        <taxon>Pseudomonadota</taxon>
        <taxon>Alphaproteobacteria</taxon>
        <taxon>Rhodospirillales</taxon>
        <taxon>Azospirillaceae</taxon>
        <taxon>Azospirillum</taxon>
    </lineage>
</organism>
<dbReference type="PANTHER" id="PTHR44051">
    <property type="entry name" value="GLUTATHIONE S-TRANSFERASE-RELATED"/>
    <property type="match status" value="1"/>
</dbReference>
<gene>
    <name evidence="4" type="ORF">J2851_000264</name>
</gene>
<keyword evidence="4" id="KW-0808">Transferase</keyword>
<protein>
    <submittedName>
        <fullName evidence="4">Glutathione S-transferase</fullName>
        <ecNumber evidence="4">2.5.1.18</ecNumber>
    </submittedName>
</protein>
<dbReference type="SFLD" id="SFLDS00019">
    <property type="entry name" value="Glutathione_Transferase_(cytos"/>
    <property type="match status" value="1"/>
</dbReference>
<sequence>MTAAYTVYGQYNSQPATRVVLFLSMAGEPFAYRHIDLRTDQQKSPGYLAINRFGRVPTLVHGDVNLSESGVILTYLAEKTGKFGGRDEREKLKLAEWLSWLADVLLPVQRARAVRQFNGDRNALPWLDAAAAAGLAQFDRHLDGRSFIEGERVTIADIFAFPWIDLVEEAAIDLAKYPNVQAWHARMLTQPGAKRQYDLMPRQDVG</sequence>